<gene>
    <name evidence="2" type="ORF">WAX78_03205</name>
</gene>
<proteinExistence type="predicted"/>
<evidence type="ECO:0000256" key="1">
    <source>
        <dbReference type="SAM" id="Phobius"/>
    </source>
</evidence>
<dbReference type="RefSeq" id="WP_336480845.1">
    <property type="nucleotide sequence ID" value="NZ_JBAWSV010000001.1"/>
</dbReference>
<evidence type="ECO:0000313" key="3">
    <source>
        <dbReference type="Proteomes" id="UP001367922"/>
    </source>
</evidence>
<comment type="caution">
    <text evidence="2">The sequence shown here is derived from an EMBL/GenBank/DDBJ whole genome shotgun (WGS) entry which is preliminary data.</text>
</comment>
<protein>
    <submittedName>
        <fullName evidence="2">Uncharacterized protein</fullName>
    </submittedName>
</protein>
<sequence length="93" mass="10679">MKPFSIWSIGFIVLGLLLFGLNWIIEGYFEPIVLIGVICLLIGIILSFIAIAKKEAGKLKFVSLMSFFIVLFLINWFEPFQVIRIITWLKNIS</sequence>
<feature type="transmembrane region" description="Helical" evidence="1">
    <location>
        <begin position="59"/>
        <end position="77"/>
    </location>
</feature>
<feature type="transmembrane region" description="Helical" evidence="1">
    <location>
        <begin position="31"/>
        <end position="52"/>
    </location>
</feature>
<accession>A0ABU8FR52</accession>
<name>A0ABU8FR52_9BACI</name>
<dbReference type="Proteomes" id="UP001367922">
    <property type="component" value="Unassembled WGS sequence"/>
</dbReference>
<evidence type="ECO:0000313" key="2">
    <source>
        <dbReference type="EMBL" id="MEI4828466.1"/>
    </source>
</evidence>
<keyword evidence="3" id="KW-1185">Reference proteome</keyword>
<keyword evidence="1" id="KW-0812">Transmembrane</keyword>
<organism evidence="2 3">
    <name type="scientific">Bacillus yunxiaonensis</name>
    <dbReference type="NCBI Taxonomy" id="3127665"/>
    <lineage>
        <taxon>Bacteria</taxon>
        <taxon>Bacillati</taxon>
        <taxon>Bacillota</taxon>
        <taxon>Bacilli</taxon>
        <taxon>Bacillales</taxon>
        <taxon>Bacillaceae</taxon>
        <taxon>Bacillus</taxon>
    </lineage>
</organism>
<keyword evidence="1" id="KW-0472">Membrane</keyword>
<dbReference type="EMBL" id="JBAWSV010000001">
    <property type="protein sequence ID" value="MEI4828466.1"/>
    <property type="molecule type" value="Genomic_DNA"/>
</dbReference>
<reference evidence="2 3" key="1">
    <citation type="submission" date="2024-01" db="EMBL/GenBank/DDBJ databases">
        <title>Seven novel Bacillus-like species.</title>
        <authorList>
            <person name="Liu G."/>
        </authorList>
    </citation>
    <scope>NUCLEOTIDE SEQUENCE [LARGE SCALE GENOMIC DNA]</scope>
    <source>
        <strain evidence="2 3">FJAT-53711</strain>
    </source>
</reference>
<feature type="transmembrane region" description="Helical" evidence="1">
    <location>
        <begin position="7"/>
        <end position="25"/>
    </location>
</feature>
<keyword evidence="1" id="KW-1133">Transmembrane helix</keyword>